<evidence type="ECO:0000313" key="3">
    <source>
        <dbReference type="EMBL" id="PYI66140.1"/>
    </source>
</evidence>
<dbReference type="EMBL" id="QJVD01000017">
    <property type="protein sequence ID" value="PYI66140.1"/>
    <property type="molecule type" value="Genomic_DNA"/>
</dbReference>
<dbReference type="InterPro" id="IPR025424">
    <property type="entry name" value="YrhK_domain"/>
</dbReference>
<evidence type="ECO:0000259" key="2">
    <source>
        <dbReference type="Pfam" id="PF14145"/>
    </source>
</evidence>
<organism evidence="3 4">
    <name type="scientific">Arthrobacter livingstonensis</name>
    <dbReference type="NCBI Taxonomy" id="670078"/>
    <lineage>
        <taxon>Bacteria</taxon>
        <taxon>Bacillati</taxon>
        <taxon>Actinomycetota</taxon>
        <taxon>Actinomycetes</taxon>
        <taxon>Micrococcales</taxon>
        <taxon>Micrococcaceae</taxon>
        <taxon>Arthrobacter</taxon>
    </lineage>
</organism>
<gene>
    <name evidence="3" type="ORF">CVV68_15175</name>
</gene>
<feature type="transmembrane region" description="Helical" evidence="1">
    <location>
        <begin position="62"/>
        <end position="80"/>
    </location>
</feature>
<evidence type="ECO:0000313" key="4">
    <source>
        <dbReference type="Proteomes" id="UP000247832"/>
    </source>
</evidence>
<accession>A0A2V5LHK2</accession>
<proteinExistence type="predicted"/>
<dbReference type="OrthoDB" id="5519470at2"/>
<sequence length="105" mass="11672">MNAASDRDGGGASGTPLILHLGHEELVIRQRYETVSIVNDLLIGGWFLVGSFFFFSPALTHVGTWLFVLGSIEMLIRPAIRFTRRVHLRRYHPDVPGIGDGGHDF</sequence>
<dbReference type="Pfam" id="PF14145">
    <property type="entry name" value="YrhK"/>
    <property type="match status" value="1"/>
</dbReference>
<keyword evidence="1" id="KW-1133">Transmembrane helix</keyword>
<dbReference type="Proteomes" id="UP000247832">
    <property type="component" value="Unassembled WGS sequence"/>
</dbReference>
<name>A0A2V5LHK2_9MICC</name>
<evidence type="ECO:0000256" key="1">
    <source>
        <dbReference type="SAM" id="Phobius"/>
    </source>
</evidence>
<keyword evidence="1" id="KW-0812">Transmembrane</keyword>
<feature type="domain" description="YrhK" evidence="2">
    <location>
        <begin position="30"/>
        <end position="85"/>
    </location>
</feature>
<dbReference type="AlphaFoldDB" id="A0A2V5LHK2"/>
<feature type="transmembrane region" description="Helical" evidence="1">
    <location>
        <begin position="37"/>
        <end position="56"/>
    </location>
</feature>
<dbReference type="RefSeq" id="WP_110501849.1">
    <property type="nucleotide sequence ID" value="NZ_QJVD01000017.1"/>
</dbReference>
<comment type="caution">
    <text evidence="3">The sequence shown here is derived from an EMBL/GenBank/DDBJ whole genome shotgun (WGS) entry which is preliminary data.</text>
</comment>
<keyword evidence="1" id="KW-0472">Membrane</keyword>
<reference evidence="3 4" key="1">
    <citation type="submission" date="2018-05" db="EMBL/GenBank/DDBJ databases">
        <title>Genetic diversity of glacier-inhabiting Cryobacterium bacteria in China and description of Cryobacterium mengkeensis sp. nov. and Arthrobacter glacialis sp. nov.</title>
        <authorList>
            <person name="Liu Q."/>
            <person name="Xin Y.-H."/>
        </authorList>
    </citation>
    <scope>NUCLEOTIDE SEQUENCE [LARGE SCALE GENOMIC DNA]</scope>
    <source>
        <strain evidence="3 4">LI2</strain>
    </source>
</reference>
<keyword evidence="4" id="KW-1185">Reference proteome</keyword>
<protein>
    <recommendedName>
        <fullName evidence="2">YrhK domain-containing protein</fullName>
    </recommendedName>
</protein>